<dbReference type="SUPFAM" id="SSF53850">
    <property type="entry name" value="Periplasmic binding protein-like II"/>
    <property type="match status" value="1"/>
</dbReference>
<dbReference type="PROSITE" id="PS51318">
    <property type="entry name" value="TAT"/>
    <property type="match status" value="1"/>
</dbReference>
<feature type="chain" id="PRO_5021934085" evidence="1">
    <location>
        <begin position="22"/>
        <end position="334"/>
    </location>
</feature>
<dbReference type="OrthoDB" id="174578at2"/>
<feature type="signal peptide" evidence="1">
    <location>
        <begin position="1"/>
        <end position="21"/>
    </location>
</feature>
<keyword evidence="1" id="KW-0732">Signal</keyword>
<dbReference type="InterPro" id="IPR015168">
    <property type="entry name" value="SsuA/THI5"/>
</dbReference>
<accession>A0A553K278</accession>
<dbReference type="SMART" id="SM00062">
    <property type="entry name" value="PBPb"/>
    <property type="match status" value="1"/>
</dbReference>
<dbReference type="RefSeq" id="WP_143937695.1">
    <property type="nucleotide sequence ID" value="NZ_VKKG01000002.1"/>
</dbReference>
<dbReference type="Gene3D" id="3.40.190.10">
    <property type="entry name" value="Periplasmic binding protein-like II"/>
    <property type="match status" value="2"/>
</dbReference>
<dbReference type="Pfam" id="PF09084">
    <property type="entry name" value="NMT1"/>
    <property type="match status" value="1"/>
</dbReference>
<evidence type="ECO:0000313" key="3">
    <source>
        <dbReference type="EMBL" id="TRY18803.1"/>
    </source>
</evidence>
<evidence type="ECO:0000313" key="4">
    <source>
        <dbReference type="Proteomes" id="UP000317638"/>
    </source>
</evidence>
<proteinExistence type="predicted"/>
<dbReference type="EMBL" id="VKKG01000002">
    <property type="protein sequence ID" value="TRY18803.1"/>
    <property type="molecule type" value="Genomic_DNA"/>
</dbReference>
<comment type="caution">
    <text evidence="3">The sequence shown here is derived from an EMBL/GenBank/DDBJ whole genome shotgun (WGS) entry which is preliminary data.</text>
</comment>
<dbReference type="PANTHER" id="PTHR31528:SF15">
    <property type="entry name" value="RIBOFLAVIN-BINDING PROTEIN RIBY"/>
    <property type="match status" value="1"/>
</dbReference>
<evidence type="ECO:0000256" key="1">
    <source>
        <dbReference type="SAM" id="SignalP"/>
    </source>
</evidence>
<dbReference type="InterPro" id="IPR006311">
    <property type="entry name" value="TAT_signal"/>
</dbReference>
<dbReference type="InterPro" id="IPR027939">
    <property type="entry name" value="NMT1/THI5"/>
</dbReference>
<name>A0A553K278_9ACTN</name>
<evidence type="ECO:0000259" key="2">
    <source>
        <dbReference type="SMART" id="SM00062"/>
    </source>
</evidence>
<dbReference type="AlphaFoldDB" id="A0A553K278"/>
<dbReference type="PROSITE" id="PS51257">
    <property type="entry name" value="PROKAR_LIPOPROTEIN"/>
    <property type="match status" value="1"/>
</dbReference>
<dbReference type="Proteomes" id="UP000317638">
    <property type="component" value="Unassembled WGS sequence"/>
</dbReference>
<organism evidence="3 4">
    <name type="scientific">Tessaracoccus rhinocerotis</name>
    <dbReference type="NCBI Taxonomy" id="1689449"/>
    <lineage>
        <taxon>Bacteria</taxon>
        <taxon>Bacillati</taxon>
        <taxon>Actinomycetota</taxon>
        <taxon>Actinomycetes</taxon>
        <taxon>Propionibacteriales</taxon>
        <taxon>Propionibacteriaceae</taxon>
        <taxon>Tessaracoccus</taxon>
    </lineage>
</organism>
<gene>
    <name evidence="3" type="ORF">FOJ82_06740</name>
</gene>
<dbReference type="GO" id="GO:0009228">
    <property type="term" value="P:thiamine biosynthetic process"/>
    <property type="evidence" value="ECO:0007669"/>
    <property type="project" value="InterPro"/>
</dbReference>
<keyword evidence="4" id="KW-1185">Reference proteome</keyword>
<sequence>MNLRRRTLLAGALGLPLTALAACAPQEQAPPESAQPTDVKTRLTVGLTYIPNVQFSPFYLAVAQDVFARSGLDVRLRHHGAQEDAFGALLSGEEDVVFASSDEAVVAAVQAPELRTFATAYQTFPGVVIVPADAGVTTVADLRGRRVGIPGHFGSTYYSALAALHNAGLDEADVELTDIGFTQVAALSSGKVDAIVGFTNNETVQFRMSGFDVVELPVQPADEVSLVGPGLVTVAGRLEDAVLSRVAEAMREAEAMIIADPELAMTATQEHVPTLADEAQREAAAAVLEATSGLWLRDGEPSVAVDEAAFERMGGFLVDVGIIETAPAETTIIL</sequence>
<dbReference type="PANTHER" id="PTHR31528">
    <property type="entry name" value="4-AMINO-5-HYDROXYMETHYL-2-METHYLPYRIMIDINE PHOSPHATE SYNTHASE THI11-RELATED"/>
    <property type="match status" value="1"/>
</dbReference>
<reference evidence="3 4" key="1">
    <citation type="submission" date="2019-07" db="EMBL/GenBank/DDBJ databases">
        <authorList>
            <person name="Zhou L.-Y."/>
        </authorList>
    </citation>
    <scope>NUCLEOTIDE SEQUENCE [LARGE SCALE GENOMIC DNA]</scope>
    <source>
        <strain evidence="3 4">YIM 101269</strain>
    </source>
</reference>
<dbReference type="InterPro" id="IPR001638">
    <property type="entry name" value="Solute-binding_3/MltF_N"/>
</dbReference>
<protein>
    <submittedName>
        <fullName evidence="3">ABC transporter substrate-binding protein</fullName>
    </submittedName>
</protein>
<feature type="domain" description="Solute-binding protein family 3/N-terminal" evidence="2">
    <location>
        <begin position="42"/>
        <end position="266"/>
    </location>
</feature>